<dbReference type="OrthoDB" id="5078827at2759"/>
<gene>
    <name evidence="2" type="ORF">FMUND_4244</name>
</gene>
<keyword evidence="3" id="KW-1185">Reference proteome</keyword>
<keyword evidence="1" id="KW-0472">Membrane</keyword>
<feature type="transmembrane region" description="Helical" evidence="1">
    <location>
        <begin position="12"/>
        <end position="33"/>
    </location>
</feature>
<comment type="caution">
    <text evidence="2">The sequence shown here is derived from an EMBL/GenBank/DDBJ whole genome shotgun (WGS) entry which is preliminary data.</text>
</comment>
<reference evidence="2 3" key="1">
    <citation type="submission" date="2020-05" db="EMBL/GenBank/DDBJ databases">
        <title>Identification and distribution of gene clusters putatively required for synthesis of sphingolipid metabolism inhibitors in phylogenetically diverse species of the filamentous fungus Fusarium.</title>
        <authorList>
            <person name="Kim H.-S."/>
            <person name="Busman M."/>
            <person name="Brown D.W."/>
            <person name="Divon H."/>
            <person name="Uhlig S."/>
            <person name="Proctor R.H."/>
        </authorList>
    </citation>
    <scope>NUCLEOTIDE SEQUENCE [LARGE SCALE GENOMIC DNA]</scope>
    <source>
        <strain evidence="2 3">NRRL 66235</strain>
    </source>
</reference>
<accession>A0A8H5YZZ1</accession>
<dbReference type="EMBL" id="JAAOAN010000130">
    <property type="protein sequence ID" value="KAF5720422.1"/>
    <property type="molecule type" value="Genomic_DNA"/>
</dbReference>
<keyword evidence="1" id="KW-0812">Transmembrane</keyword>
<sequence length="122" mass="13680">MNSLSTEEIVTILSTIPGLLISCLSAWFAYLALQRRHVPRNDIETATIEFIITHISAARLSIEMQSFHETSNEILLLSENLPQLPPTVHRNITGEGYRRIEVRPPARVDLQNNLLRPGPVAA</sequence>
<evidence type="ECO:0000313" key="2">
    <source>
        <dbReference type="EMBL" id="KAF5720422.1"/>
    </source>
</evidence>
<protein>
    <submittedName>
        <fullName evidence="2">Uncharacterized protein</fullName>
    </submittedName>
</protein>
<evidence type="ECO:0000313" key="3">
    <source>
        <dbReference type="Proteomes" id="UP000544331"/>
    </source>
</evidence>
<name>A0A8H5YZZ1_9HYPO</name>
<evidence type="ECO:0000256" key="1">
    <source>
        <dbReference type="SAM" id="Phobius"/>
    </source>
</evidence>
<keyword evidence="1" id="KW-1133">Transmembrane helix</keyword>
<organism evidence="2 3">
    <name type="scientific">Fusarium mundagurra</name>
    <dbReference type="NCBI Taxonomy" id="1567541"/>
    <lineage>
        <taxon>Eukaryota</taxon>
        <taxon>Fungi</taxon>
        <taxon>Dikarya</taxon>
        <taxon>Ascomycota</taxon>
        <taxon>Pezizomycotina</taxon>
        <taxon>Sordariomycetes</taxon>
        <taxon>Hypocreomycetidae</taxon>
        <taxon>Hypocreales</taxon>
        <taxon>Nectriaceae</taxon>
        <taxon>Fusarium</taxon>
        <taxon>Fusarium fujikuroi species complex</taxon>
    </lineage>
</organism>
<proteinExistence type="predicted"/>
<dbReference type="AlphaFoldDB" id="A0A8H5YZZ1"/>
<dbReference type="Proteomes" id="UP000544331">
    <property type="component" value="Unassembled WGS sequence"/>
</dbReference>